<evidence type="ECO:0000313" key="2">
    <source>
        <dbReference type="EMBL" id="NYT84369.1"/>
    </source>
</evidence>
<organism evidence="2 3">
    <name type="scientific">Pollutimonas harenae</name>
    <dbReference type="NCBI Taxonomy" id="657015"/>
    <lineage>
        <taxon>Bacteria</taxon>
        <taxon>Pseudomonadati</taxon>
        <taxon>Pseudomonadota</taxon>
        <taxon>Betaproteobacteria</taxon>
        <taxon>Burkholderiales</taxon>
        <taxon>Alcaligenaceae</taxon>
        <taxon>Pollutimonas</taxon>
    </lineage>
</organism>
<keyword evidence="3" id="KW-1185">Reference proteome</keyword>
<evidence type="ECO:0000256" key="1">
    <source>
        <dbReference type="SAM" id="MobiDB-lite"/>
    </source>
</evidence>
<protein>
    <submittedName>
        <fullName evidence="2">Uncharacterized protein</fullName>
    </submittedName>
</protein>
<name>A0A853GYB2_9BURK</name>
<dbReference type="Proteomes" id="UP000554144">
    <property type="component" value="Unassembled WGS sequence"/>
</dbReference>
<evidence type="ECO:0000313" key="3">
    <source>
        <dbReference type="Proteomes" id="UP000554144"/>
    </source>
</evidence>
<reference evidence="2 3" key="1">
    <citation type="submission" date="2020-07" db="EMBL/GenBank/DDBJ databases">
        <title>Taxonomic revisions and descriptions of new bacterial species based on genomic comparisons in the high-G+C-content subgroup of the family Alcaligenaceae.</title>
        <authorList>
            <person name="Szabo A."/>
            <person name="Felfoldi T."/>
        </authorList>
    </citation>
    <scope>NUCLEOTIDE SEQUENCE [LARGE SCALE GENOMIC DNA]</scope>
    <source>
        <strain evidence="2 3">DSM 25667</strain>
    </source>
</reference>
<accession>A0A853GYB2</accession>
<feature type="region of interest" description="Disordered" evidence="1">
    <location>
        <begin position="31"/>
        <end position="61"/>
    </location>
</feature>
<dbReference type="AlphaFoldDB" id="A0A853GYB2"/>
<feature type="compositionally biased region" description="Basic and acidic residues" evidence="1">
    <location>
        <begin position="51"/>
        <end position="61"/>
    </location>
</feature>
<proteinExistence type="predicted"/>
<dbReference type="RefSeq" id="WP_130038461.1">
    <property type="nucleotide sequence ID" value="NZ_JACCEV010000001.1"/>
</dbReference>
<dbReference type="EMBL" id="JACCEV010000001">
    <property type="protein sequence ID" value="NYT84369.1"/>
    <property type="molecule type" value="Genomic_DNA"/>
</dbReference>
<comment type="caution">
    <text evidence="2">The sequence shown here is derived from an EMBL/GenBank/DDBJ whole genome shotgun (WGS) entry which is preliminary data.</text>
</comment>
<gene>
    <name evidence="2" type="ORF">H0A62_02025</name>
</gene>
<sequence>MLLTRWLSPGGLGQHGVLASAASLSSRAAGELASSGQWPESRRLNSSRLASRPDKEAAAHA</sequence>